<dbReference type="Gene3D" id="3.90.550.10">
    <property type="entry name" value="Spore Coat Polysaccharide Biosynthesis Protein SpsA, Chain A"/>
    <property type="match status" value="1"/>
</dbReference>
<dbReference type="STRING" id="886377.Murru_0340"/>
<dbReference type="EMBL" id="CP002999">
    <property type="protein sequence ID" value="AEM69396.1"/>
    <property type="molecule type" value="Genomic_DNA"/>
</dbReference>
<organism evidence="1 2">
    <name type="scientific">Allomuricauda ruestringensis (strain DSM 13258 / CIP 107369 / LMG 19739 / B1)</name>
    <name type="common">Muricauda ruestringensis</name>
    <dbReference type="NCBI Taxonomy" id="886377"/>
    <lineage>
        <taxon>Bacteria</taxon>
        <taxon>Pseudomonadati</taxon>
        <taxon>Bacteroidota</taxon>
        <taxon>Flavobacteriia</taxon>
        <taxon>Flavobacteriales</taxon>
        <taxon>Flavobacteriaceae</taxon>
        <taxon>Flagellimonas</taxon>
    </lineage>
</organism>
<proteinExistence type="predicted"/>
<evidence type="ECO:0000313" key="1">
    <source>
        <dbReference type="EMBL" id="AEM69396.1"/>
    </source>
</evidence>
<dbReference type="AlphaFoldDB" id="G2PRE7"/>
<dbReference type="Proteomes" id="UP000008908">
    <property type="component" value="Chromosome"/>
</dbReference>
<dbReference type="eggNOG" id="COG0463">
    <property type="taxonomic scope" value="Bacteria"/>
</dbReference>
<accession>G2PRE7</accession>
<dbReference type="KEGG" id="mrs:Murru_0340"/>
<reference evidence="2" key="1">
    <citation type="submission" date="2011-08" db="EMBL/GenBank/DDBJ databases">
        <title>The complete genome of Muricauda ruestringensis DSM 13258.</title>
        <authorList>
            <person name="Lucas S."/>
            <person name="Han J."/>
            <person name="Lapidus A."/>
            <person name="Bruce D."/>
            <person name="Goodwin L."/>
            <person name="Pitluck S."/>
            <person name="Peters L."/>
            <person name="Kyrpides N."/>
            <person name="Mavromatis K."/>
            <person name="Ivanova N."/>
            <person name="Ovchinnikova G."/>
            <person name="Teshima H."/>
            <person name="Detter J.C."/>
            <person name="Tapia R."/>
            <person name="Han C."/>
            <person name="Land M."/>
            <person name="Hauser L."/>
            <person name="Markowitz V."/>
            <person name="Cheng J.-F."/>
            <person name="Hugenholtz P."/>
            <person name="Woyke T."/>
            <person name="Wu D."/>
            <person name="Spring S."/>
            <person name="Schroeder M."/>
            <person name="Brambilla E."/>
            <person name="Klenk H.-P."/>
            <person name="Eisen J.A."/>
        </authorList>
    </citation>
    <scope>NUCLEOTIDE SEQUENCE [LARGE SCALE GENOMIC DNA]</scope>
    <source>
        <strain evidence="2">DSM 13258 / LMG 19739 / B1</strain>
    </source>
</reference>
<name>G2PRE7_ALLRU</name>
<dbReference type="RefSeq" id="WP_014031679.1">
    <property type="nucleotide sequence ID" value="NC_015945.1"/>
</dbReference>
<gene>
    <name evidence="1" type="ordered locus">Murru_0340</name>
</gene>
<evidence type="ECO:0000313" key="2">
    <source>
        <dbReference type="Proteomes" id="UP000008908"/>
    </source>
</evidence>
<reference evidence="1 2" key="2">
    <citation type="journal article" date="2012" name="Stand. Genomic Sci.">
        <title>Complete genome sequence of the facultatively anaerobic, appendaged bacterium Muricauda ruestringensis type strain (B1(T)).</title>
        <authorList>
            <person name="Huntemann M."/>
            <person name="Teshima H."/>
            <person name="Lapidus A."/>
            <person name="Nolan M."/>
            <person name="Lucas S."/>
            <person name="Hammon N."/>
            <person name="Deshpande S."/>
            <person name="Cheng J.F."/>
            <person name="Tapia R."/>
            <person name="Goodwin L.A."/>
            <person name="Pitluck S."/>
            <person name="Liolios K."/>
            <person name="Pagani I."/>
            <person name="Ivanova N."/>
            <person name="Mavromatis K."/>
            <person name="Mikhailova N."/>
            <person name="Pati A."/>
            <person name="Chen A."/>
            <person name="Palaniappan K."/>
            <person name="Land M."/>
            <person name="Hauser L."/>
            <person name="Pan C."/>
            <person name="Brambilla E.M."/>
            <person name="Rohde M."/>
            <person name="Spring S."/>
            <person name="Goker M."/>
            <person name="Detter J.C."/>
            <person name="Bristow J."/>
            <person name="Eisen J.A."/>
            <person name="Markowitz V."/>
            <person name="Hugenholtz P."/>
            <person name="Kyrpides N.C."/>
            <person name="Klenk H.P."/>
            <person name="Woyke T."/>
        </authorList>
    </citation>
    <scope>NUCLEOTIDE SEQUENCE [LARGE SCALE GENOMIC DNA]</scope>
    <source>
        <strain evidence="2">DSM 13258 / LMG 19739 / B1</strain>
    </source>
</reference>
<keyword evidence="2" id="KW-1185">Reference proteome</keyword>
<dbReference type="OrthoDB" id="5465469at2"/>
<sequence>MKVKEIPVSLFHQANLTWQSKEKLLSNKKQIPVIVSLASIPSRLNIVHLTIRSLLNQDVLPDKIVLWLHKDLMHKIPKKLNALIGDLFTIEFTDYYSSHRKLVEPLKRFPKKAIITCDDDMMYRKNWLSKLYEAHQKNPDKIIANQTRCITYDESGELLPYKQWKPNESGCENPKLTLPIGAGGTFYPPNTMDEQVFDKDLFLKLASNADDLWFKVMGLLKNTVSIQAANTGKDPIPIWGSQKVSLKKGNIGMDKNRTQWMALTNHFNLKFENIDRRNQQLQ</sequence>
<dbReference type="SUPFAM" id="SSF53448">
    <property type="entry name" value="Nucleotide-diphospho-sugar transferases"/>
    <property type="match status" value="1"/>
</dbReference>
<dbReference type="HOGENOM" id="CLU_076555_0_1_10"/>
<dbReference type="InterPro" id="IPR029044">
    <property type="entry name" value="Nucleotide-diphossugar_trans"/>
</dbReference>
<protein>
    <submittedName>
        <fullName evidence="1">Zn-dependent alcohol dehydrogenase, class III</fullName>
    </submittedName>
</protein>